<dbReference type="STRING" id="273035.SKUN_001590"/>
<dbReference type="EMBL" id="CP010899">
    <property type="protein sequence ID" value="ALA98448.1"/>
    <property type="molecule type" value="Genomic_DNA"/>
</dbReference>
<evidence type="ECO:0000313" key="11">
    <source>
        <dbReference type="EMBL" id="ALA98448.1"/>
    </source>
</evidence>
<sequence>MAVGTDLKKQITSITSTSKITQAMKLAAIAKLKKVGKRISNSKPYFAEVYTVFNDIISKADDSIYQKKDGIKDSKRSCWIIVNSNLGLCGGYNININKLVLQQLRKSDCIIAIGSKAETFYAHKGYEIMQTRKDIDINFSYDDAREFAQEILSGFNGNTYDEIKIAYTKFINNVTFEPTILQLLPIIKVTQHEESKHINVITEFEPDPATILENAVPMYLNTILFSSIVESQVSEQASRLVAMENATDNANEMLEKLSLLYNRKRQAAITQEITEIIAGAGAQEN</sequence>
<keyword evidence="8 10" id="KW-0139">CF(1)</keyword>
<keyword evidence="9 10" id="KW-0066">ATP synthesis</keyword>
<dbReference type="InterPro" id="IPR000131">
    <property type="entry name" value="ATP_synth_F1_gsu"/>
</dbReference>
<dbReference type="PROSITE" id="PS00153">
    <property type="entry name" value="ATPASE_GAMMA"/>
    <property type="match status" value="1"/>
</dbReference>
<dbReference type="KEGG" id="skn:SKUN_001590"/>
<evidence type="ECO:0000256" key="9">
    <source>
        <dbReference type="ARBA" id="ARBA00023310"/>
    </source>
</evidence>
<evidence type="ECO:0000256" key="4">
    <source>
        <dbReference type="ARBA" id="ARBA00022448"/>
    </source>
</evidence>
<dbReference type="GO" id="GO:0005524">
    <property type="term" value="F:ATP binding"/>
    <property type="evidence" value="ECO:0007669"/>
    <property type="project" value="UniProtKB-UniRule"/>
</dbReference>
<dbReference type="CDD" id="cd12151">
    <property type="entry name" value="F1-ATPase_gamma"/>
    <property type="match status" value="1"/>
</dbReference>
<dbReference type="AlphaFoldDB" id="A0A0K2JJ37"/>
<gene>
    <name evidence="10 11" type="primary">atpG</name>
    <name evidence="11" type="ORF">SKUN_001590</name>
</gene>
<comment type="subunit">
    <text evidence="10">F-type ATPases have 2 components, CF(1) - the catalytic core - and CF(0) - the membrane proton channel. CF(1) has five subunits: alpha(3), beta(3), gamma(1), delta(1), epsilon(1). CF(0) has three main subunits: a, b and c.</text>
</comment>
<evidence type="ECO:0000313" key="12">
    <source>
        <dbReference type="Proteomes" id="UP000062963"/>
    </source>
</evidence>
<evidence type="ECO:0000256" key="5">
    <source>
        <dbReference type="ARBA" id="ARBA00022781"/>
    </source>
</evidence>
<accession>A0A0K2JJ37</accession>
<dbReference type="NCBIfam" id="TIGR01146">
    <property type="entry name" value="ATPsyn_F1gamma"/>
    <property type="match status" value="1"/>
</dbReference>
<reference evidence="11 12" key="1">
    <citation type="journal article" date="2015" name="Genome Announc.">
        <title>Complete Genome Sequence of Spiroplasma kunkelii Strain CR2-3x, Causal Agent of Corn Stunt Disease in Zea mays L.</title>
        <authorList>
            <person name="Davis R.E."/>
            <person name="Shao J."/>
            <person name="Dally E.L."/>
            <person name="Zhao Y."/>
            <person name="Gasparich G.E."/>
            <person name="Gaynor B.J."/>
            <person name="Athey J.C."/>
            <person name="Harrison N.A."/>
            <person name="Donofrio N."/>
        </authorList>
    </citation>
    <scope>NUCLEOTIDE SEQUENCE [LARGE SCALE GENOMIC DNA]</scope>
    <source>
        <strain evidence="11 12">CR2-3x</strain>
    </source>
</reference>
<dbReference type="OrthoDB" id="9812769at2"/>
<dbReference type="GO" id="GO:0045259">
    <property type="term" value="C:proton-transporting ATP synthase complex"/>
    <property type="evidence" value="ECO:0007669"/>
    <property type="project" value="UniProtKB-KW"/>
</dbReference>
<dbReference type="InterPro" id="IPR023632">
    <property type="entry name" value="ATP_synth_F1_gsu_CS"/>
</dbReference>
<keyword evidence="4 10" id="KW-0813">Transport</keyword>
<dbReference type="Gene3D" id="3.40.1380.10">
    <property type="match status" value="1"/>
</dbReference>
<keyword evidence="5 10" id="KW-0375">Hydrogen ion transport</keyword>
<evidence type="ECO:0000256" key="7">
    <source>
        <dbReference type="ARBA" id="ARBA00023136"/>
    </source>
</evidence>
<dbReference type="Gene3D" id="1.10.287.80">
    <property type="entry name" value="ATP synthase, gamma subunit, helix hairpin domain"/>
    <property type="match status" value="1"/>
</dbReference>
<dbReference type="PANTHER" id="PTHR11693">
    <property type="entry name" value="ATP SYNTHASE GAMMA CHAIN"/>
    <property type="match status" value="1"/>
</dbReference>
<dbReference type="Pfam" id="PF00231">
    <property type="entry name" value="ATP-synt"/>
    <property type="match status" value="1"/>
</dbReference>
<evidence type="ECO:0000256" key="1">
    <source>
        <dbReference type="ARBA" id="ARBA00003456"/>
    </source>
</evidence>
<dbReference type="HAMAP" id="MF_00815">
    <property type="entry name" value="ATP_synth_gamma_bact"/>
    <property type="match status" value="1"/>
</dbReference>
<organism evidence="11 12">
    <name type="scientific">Spiroplasma kunkelii CR2-3x</name>
    <dbReference type="NCBI Taxonomy" id="273035"/>
    <lineage>
        <taxon>Bacteria</taxon>
        <taxon>Bacillati</taxon>
        <taxon>Mycoplasmatota</taxon>
        <taxon>Mollicutes</taxon>
        <taxon>Entomoplasmatales</taxon>
        <taxon>Spiroplasmataceae</taxon>
        <taxon>Spiroplasma</taxon>
    </lineage>
</organism>
<comment type="subcellular location">
    <subcellularLocation>
        <location evidence="10">Cell membrane</location>
        <topology evidence="10">Peripheral membrane protein</topology>
    </subcellularLocation>
    <subcellularLocation>
        <location evidence="2">Membrane</location>
        <topology evidence="2">Peripheral membrane protein</topology>
    </subcellularLocation>
</comment>
<comment type="similarity">
    <text evidence="3 10">Belongs to the ATPase gamma chain family.</text>
</comment>
<dbReference type="GO" id="GO:0046933">
    <property type="term" value="F:proton-transporting ATP synthase activity, rotational mechanism"/>
    <property type="evidence" value="ECO:0007669"/>
    <property type="project" value="UniProtKB-UniRule"/>
</dbReference>
<dbReference type="PRINTS" id="PR00126">
    <property type="entry name" value="ATPASEGAMMA"/>
</dbReference>
<evidence type="ECO:0000256" key="6">
    <source>
        <dbReference type="ARBA" id="ARBA00023065"/>
    </source>
</evidence>
<dbReference type="InterPro" id="IPR035968">
    <property type="entry name" value="ATP_synth_F1_ATPase_gsu"/>
</dbReference>
<evidence type="ECO:0000256" key="2">
    <source>
        <dbReference type="ARBA" id="ARBA00004170"/>
    </source>
</evidence>
<keyword evidence="12" id="KW-1185">Reference proteome</keyword>
<dbReference type="Proteomes" id="UP000062963">
    <property type="component" value="Chromosome"/>
</dbReference>
<keyword evidence="10" id="KW-1003">Cell membrane</keyword>
<dbReference type="SUPFAM" id="SSF52943">
    <property type="entry name" value="ATP synthase (F1-ATPase), gamma subunit"/>
    <property type="match status" value="1"/>
</dbReference>
<evidence type="ECO:0000256" key="3">
    <source>
        <dbReference type="ARBA" id="ARBA00007681"/>
    </source>
</evidence>
<proteinExistence type="inferred from homology"/>
<evidence type="ECO:0000256" key="10">
    <source>
        <dbReference type="HAMAP-Rule" id="MF_00815"/>
    </source>
</evidence>
<keyword evidence="7 10" id="KW-0472">Membrane</keyword>
<dbReference type="RefSeq" id="WP_053391461.1">
    <property type="nucleotide sequence ID" value="NZ_CP010899.1"/>
</dbReference>
<dbReference type="GO" id="GO:0042777">
    <property type="term" value="P:proton motive force-driven plasma membrane ATP synthesis"/>
    <property type="evidence" value="ECO:0007669"/>
    <property type="project" value="UniProtKB-UniRule"/>
</dbReference>
<dbReference type="PANTHER" id="PTHR11693:SF22">
    <property type="entry name" value="ATP SYNTHASE SUBUNIT GAMMA, MITOCHONDRIAL"/>
    <property type="match status" value="1"/>
</dbReference>
<keyword evidence="6 10" id="KW-0406">Ion transport</keyword>
<name>A0A0K2JJ37_SPIKU</name>
<protein>
    <recommendedName>
        <fullName evidence="10">ATP synthase gamma chain</fullName>
    </recommendedName>
    <alternativeName>
        <fullName evidence="10">ATP synthase F1 sector gamma subunit</fullName>
    </alternativeName>
    <alternativeName>
        <fullName evidence="10">F-ATPase gamma subunit</fullName>
    </alternativeName>
</protein>
<evidence type="ECO:0000256" key="8">
    <source>
        <dbReference type="ARBA" id="ARBA00023196"/>
    </source>
</evidence>
<dbReference type="GO" id="GO:0005886">
    <property type="term" value="C:plasma membrane"/>
    <property type="evidence" value="ECO:0007669"/>
    <property type="project" value="UniProtKB-SubCell"/>
</dbReference>
<comment type="function">
    <text evidence="1 10">Produces ATP from ADP in the presence of a proton gradient across the membrane. The gamma chain is believed to be important in regulating ATPase activity and the flow of protons through the CF(0) complex.</text>
</comment>
<dbReference type="PATRIC" id="fig|273035.7.peg.1957"/>